<evidence type="ECO:0000256" key="7">
    <source>
        <dbReference type="HAMAP-Rule" id="MF_02065"/>
    </source>
</evidence>
<dbReference type="NCBIfam" id="TIGR00247">
    <property type="entry name" value="endolytic transglycosylase MltG"/>
    <property type="match status" value="1"/>
</dbReference>
<keyword evidence="4 7" id="KW-0472">Membrane</keyword>
<gene>
    <name evidence="7" type="primary">mltG</name>
    <name evidence="8" type="ORF">A2837_01320</name>
</gene>
<reference evidence="8 9" key="1">
    <citation type="journal article" date="2016" name="Nat. Commun.">
        <title>Thousands of microbial genomes shed light on interconnected biogeochemical processes in an aquifer system.</title>
        <authorList>
            <person name="Anantharaman K."/>
            <person name="Brown C.T."/>
            <person name="Hug L.A."/>
            <person name="Sharon I."/>
            <person name="Castelle C.J."/>
            <person name="Probst A.J."/>
            <person name="Thomas B.C."/>
            <person name="Singh A."/>
            <person name="Wilkins M.J."/>
            <person name="Karaoz U."/>
            <person name="Brodie E.L."/>
            <person name="Williams K.H."/>
            <person name="Hubbard S.S."/>
            <person name="Banfield J.F."/>
        </authorList>
    </citation>
    <scope>NUCLEOTIDE SEQUENCE [LARGE SCALE GENOMIC DNA]</scope>
</reference>
<comment type="catalytic activity">
    <reaction evidence="7">
        <text>a peptidoglycan chain = a peptidoglycan chain with N-acetyl-1,6-anhydromuramyl-[peptide] at the reducing end + a peptidoglycan chain with N-acetylglucosamine at the non-reducing end.</text>
        <dbReference type="EC" id="4.2.2.29"/>
    </reaction>
</comment>
<accession>A0A1F6BY07</accession>
<dbReference type="GO" id="GO:0009252">
    <property type="term" value="P:peptidoglycan biosynthetic process"/>
    <property type="evidence" value="ECO:0007669"/>
    <property type="project" value="UniProtKB-UniRule"/>
</dbReference>
<dbReference type="Proteomes" id="UP000176322">
    <property type="component" value="Unassembled WGS sequence"/>
</dbReference>
<keyword evidence="6 7" id="KW-0961">Cell wall biogenesis/degradation</keyword>
<evidence type="ECO:0000313" key="8">
    <source>
        <dbReference type="EMBL" id="OGG41836.1"/>
    </source>
</evidence>
<evidence type="ECO:0000256" key="1">
    <source>
        <dbReference type="ARBA" id="ARBA00022475"/>
    </source>
</evidence>
<dbReference type="AlphaFoldDB" id="A0A1F6BY07"/>
<dbReference type="GO" id="GO:0005886">
    <property type="term" value="C:plasma membrane"/>
    <property type="evidence" value="ECO:0007669"/>
    <property type="project" value="UniProtKB-UniRule"/>
</dbReference>
<organism evidence="8 9">
    <name type="scientific">Candidatus Kaiserbacteria bacterium RIFCSPHIGHO2_01_FULL_46_22</name>
    <dbReference type="NCBI Taxonomy" id="1798475"/>
    <lineage>
        <taxon>Bacteria</taxon>
        <taxon>Candidatus Kaiseribacteriota</taxon>
    </lineage>
</organism>
<evidence type="ECO:0000313" key="9">
    <source>
        <dbReference type="Proteomes" id="UP000176322"/>
    </source>
</evidence>
<name>A0A1F6BY07_9BACT</name>
<evidence type="ECO:0000256" key="5">
    <source>
        <dbReference type="ARBA" id="ARBA00023239"/>
    </source>
</evidence>
<dbReference type="PANTHER" id="PTHR30518:SF2">
    <property type="entry name" value="ENDOLYTIC MUREIN TRANSGLYCOSYLASE"/>
    <property type="match status" value="1"/>
</dbReference>
<keyword evidence="2 7" id="KW-0812">Transmembrane</keyword>
<protein>
    <recommendedName>
        <fullName evidence="7">Endolytic murein transglycosylase</fullName>
        <ecNumber evidence="7">4.2.2.29</ecNumber>
    </recommendedName>
    <alternativeName>
        <fullName evidence="7">Peptidoglycan lytic transglycosylase</fullName>
    </alternativeName>
    <alternativeName>
        <fullName evidence="7">Peptidoglycan polymerization terminase</fullName>
    </alternativeName>
</protein>
<feature type="site" description="Important for catalytic activity" evidence="7">
    <location>
        <position position="197"/>
    </location>
</feature>
<dbReference type="HAMAP" id="MF_02065">
    <property type="entry name" value="MltG"/>
    <property type="match status" value="1"/>
</dbReference>
<dbReference type="GO" id="GO:0071555">
    <property type="term" value="P:cell wall organization"/>
    <property type="evidence" value="ECO:0007669"/>
    <property type="project" value="UniProtKB-KW"/>
</dbReference>
<dbReference type="PANTHER" id="PTHR30518">
    <property type="entry name" value="ENDOLYTIC MUREIN TRANSGLYCOSYLASE"/>
    <property type="match status" value="1"/>
</dbReference>
<evidence type="ECO:0000256" key="4">
    <source>
        <dbReference type="ARBA" id="ARBA00023136"/>
    </source>
</evidence>
<dbReference type="EMBL" id="MFKO01000002">
    <property type="protein sequence ID" value="OGG41836.1"/>
    <property type="molecule type" value="Genomic_DNA"/>
</dbReference>
<dbReference type="STRING" id="1798475.A2837_01320"/>
<evidence type="ECO:0000256" key="3">
    <source>
        <dbReference type="ARBA" id="ARBA00022989"/>
    </source>
</evidence>
<proteinExistence type="inferred from homology"/>
<comment type="caution">
    <text evidence="8">The sequence shown here is derived from an EMBL/GenBank/DDBJ whole genome shotgun (WGS) entry which is preliminary data.</text>
</comment>
<keyword evidence="1 7" id="KW-1003">Cell membrane</keyword>
<dbReference type="InterPro" id="IPR003770">
    <property type="entry name" value="MLTG-like"/>
</dbReference>
<evidence type="ECO:0000256" key="6">
    <source>
        <dbReference type="ARBA" id="ARBA00023316"/>
    </source>
</evidence>
<comment type="function">
    <text evidence="7">Functions as a peptidoglycan terminase that cleaves nascent peptidoglycan strands endolytically to terminate their elongation.</text>
</comment>
<sequence>MIPLVLIAAVLLALLFWWQTRPSSAFPVDATITIARGLSAADIVRQLEEENAVRSSFFAHIILLAWHDPNNVKAGSYYFDAPLSAFSVIDRITRDADGDTLVRLTLPEGYTTKEFALLATAALPQFDGTEFLNLADGLEGRLFPDTYYIPADFTASELLDLLKSTYEEKTSSKNELISNHTLGEDGVITLASLLEREANTEESMKIVSNILQKRLQMGMRLQVDASIEYVLGRPLNQLRAEDLERDTPYNTYLYAGLPPTPIGNPGLDSINAVLEPIETEYLYYITDEEGNFHYAETFDEHRANIANYLK</sequence>
<dbReference type="GO" id="GO:0008932">
    <property type="term" value="F:lytic endotransglycosylase activity"/>
    <property type="evidence" value="ECO:0007669"/>
    <property type="project" value="UniProtKB-UniRule"/>
</dbReference>
<dbReference type="Pfam" id="PF02618">
    <property type="entry name" value="YceG"/>
    <property type="match status" value="1"/>
</dbReference>
<comment type="similarity">
    <text evidence="7">Belongs to the transglycosylase MltG family.</text>
</comment>
<keyword evidence="3 7" id="KW-1133">Transmembrane helix</keyword>
<keyword evidence="5 7" id="KW-0456">Lyase</keyword>
<dbReference type="Gene3D" id="3.30.1490.480">
    <property type="entry name" value="Endolytic murein transglycosylase"/>
    <property type="match status" value="1"/>
</dbReference>
<dbReference type="EC" id="4.2.2.29" evidence="7"/>
<evidence type="ECO:0000256" key="2">
    <source>
        <dbReference type="ARBA" id="ARBA00022692"/>
    </source>
</evidence>